<keyword evidence="1" id="KW-0694">RNA-binding</keyword>
<evidence type="ECO:0000313" key="4">
    <source>
        <dbReference type="Proteomes" id="UP000199309"/>
    </source>
</evidence>
<dbReference type="AlphaFoldDB" id="A0A1G9Z6W8"/>
<name>A0A1G9Z6W8_9FIRM</name>
<dbReference type="InterPro" id="IPR002942">
    <property type="entry name" value="S4_RNA-bd"/>
</dbReference>
<organism evidence="3 4">
    <name type="scientific">Megasphaera paucivorans</name>
    <dbReference type="NCBI Taxonomy" id="349095"/>
    <lineage>
        <taxon>Bacteria</taxon>
        <taxon>Bacillati</taxon>
        <taxon>Bacillota</taxon>
        <taxon>Negativicutes</taxon>
        <taxon>Veillonellales</taxon>
        <taxon>Veillonellaceae</taxon>
        <taxon>Megasphaera</taxon>
    </lineage>
</organism>
<evidence type="ECO:0000313" key="3">
    <source>
        <dbReference type="EMBL" id="SDN17060.1"/>
    </source>
</evidence>
<dbReference type="STRING" id="349095.SAMN05660299_02249"/>
<dbReference type="Gene3D" id="3.30.70.330">
    <property type="match status" value="1"/>
</dbReference>
<dbReference type="OrthoDB" id="9812787at2"/>
<gene>
    <name evidence="3" type="ORF">SAMN05660299_02249</name>
</gene>
<proteinExistence type="predicted"/>
<dbReference type="Gene3D" id="3.10.290.10">
    <property type="entry name" value="RNA-binding S4 domain"/>
    <property type="match status" value="1"/>
</dbReference>
<dbReference type="GO" id="GO:0003723">
    <property type="term" value="F:RNA binding"/>
    <property type="evidence" value="ECO:0007669"/>
    <property type="project" value="UniProtKB-KW"/>
</dbReference>
<dbReference type="PROSITE" id="PS50889">
    <property type="entry name" value="S4"/>
    <property type="match status" value="1"/>
</dbReference>
<sequence length="262" mass="29037">MKNRDKVIRYYKGSDNGELAARLIDLADAAAGKGRPFAVSEFVSPGEVQIAETIQAHMPSLTIRTYGGYQGAERVKIAFIRDDYEGLVDYEVTACRIMWDARYRLLGHRDILGALMGLGVDRKRFGDILVQEDNAILLADSHLVPYLKQNFDKIAMVSVHVEETLLEEIVPKEEKIKEIRTTVASMRLDAIVSSGFGISRTKAAEAINGERVQINWQSAKGPAQIVQAGDVISLRGRGRMEVAAVTGQSRKGRTGVLLKRYM</sequence>
<feature type="domain" description="RNA-binding S4" evidence="2">
    <location>
        <begin position="186"/>
        <end position="248"/>
    </location>
</feature>
<dbReference type="Pfam" id="PF17774">
    <property type="entry name" value="YlmH_RBD"/>
    <property type="match status" value="1"/>
</dbReference>
<dbReference type="PANTHER" id="PTHR13633">
    <property type="entry name" value="MITOCHONDRIAL TRANSCRIPTION RESCUE FACTOR 1"/>
    <property type="match status" value="1"/>
</dbReference>
<dbReference type="InterPro" id="IPR036986">
    <property type="entry name" value="S4_RNA-bd_sf"/>
</dbReference>
<keyword evidence="4" id="KW-1185">Reference proteome</keyword>
<dbReference type="SUPFAM" id="SSF55174">
    <property type="entry name" value="Alpha-L RNA-binding motif"/>
    <property type="match status" value="1"/>
</dbReference>
<dbReference type="Pfam" id="PF01479">
    <property type="entry name" value="S4"/>
    <property type="match status" value="1"/>
</dbReference>
<accession>A0A1G9Z6W8</accession>
<reference evidence="3 4" key="1">
    <citation type="submission" date="2016-10" db="EMBL/GenBank/DDBJ databases">
        <authorList>
            <person name="de Groot N.N."/>
        </authorList>
    </citation>
    <scope>NUCLEOTIDE SEQUENCE [LARGE SCALE GENOMIC DNA]</scope>
    <source>
        <strain evidence="3 4">DSM 16981</strain>
    </source>
</reference>
<dbReference type="RefSeq" id="WP_091651954.1">
    <property type="nucleotide sequence ID" value="NZ_FNHQ01000028.1"/>
</dbReference>
<dbReference type="Proteomes" id="UP000199309">
    <property type="component" value="Unassembled WGS sequence"/>
</dbReference>
<evidence type="ECO:0000259" key="2">
    <source>
        <dbReference type="SMART" id="SM00363"/>
    </source>
</evidence>
<protein>
    <submittedName>
        <fullName evidence="3">RNA-binding protein YlmH, contains S4-like domain</fullName>
    </submittedName>
</protein>
<evidence type="ECO:0000256" key="1">
    <source>
        <dbReference type="PROSITE-ProRule" id="PRU00182"/>
    </source>
</evidence>
<dbReference type="SMART" id="SM00363">
    <property type="entry name" value="S4"/>
    <property type="match status" value="1"/>
</dbReference>
<dbReference type="CDD" id="cd00165">
    <property type="entry name" value="S4"/>
    <property type="match status" value="1"/>
</dbReference>
<dbReference type="InterPro" id="IPR040591">
    <property type="entry name" value="RqcP2_RBD"/>
</dbReference>
<dbReference type="Gene3D" id="3.30.1370.160">
    <property type="match status" value="1"/>
</dbReference>
<dbReference type="EMBL" id="FNHQ01000028">
    <property type="protein sequence ID" value="SDN17060.1"/>
    <property type="molecule type" value="Genomic_DNA"/>
</dbReference>
<dbReference type="PANTHER" id="PTHR13633:SF3">
    <property type="entry name" value="MITOCHONDRIAL TRANSCRIPTION RESCUE FACTOR 1"/>
    <property type="match status" value="1"/>
</dbReference>
<dbReference type="InterPro" id="IPR012677">
    <property type="entry name" value="Nucleotide-bd_a/b_plait_sf"/>
</dbReference>